<name>A0AAD7RCG8_9TELE</name>
<protein>
    <submittedName>
        <fullName evidence="1">Uncharacterized protein</fullName>
    </submittedName>
</protein>
<sequence length="89" mass="9598">MQSPGEAAVKAVELKGNVQARDGSEQIPPPRLALLSRAAIYSPALLFWNSALTGGRRTSGPRYSEECLDRAQTTTELQRCSARAASPRL</sequence>
<accession>A0AAD7RCG8</accession>
<keyword evidence="2" id="KW-1185">Reference proteome</keyword>
<dbReference type="AlphaFoldDB" id="A0AAD7RCG8"/>
<dbReference type="EMBL" id="JAINUG010000355">
    <property type="protein sequence ID" value="KAJ8377385.1"/>
    <property type="molecule type" value="Genomic_DNA"/>
</dbReference>
<comment type="caution">
    <text evidence="1">The sequence shown here is derived from an EMBL/GenBank/DDBJ whole genome shotgun (WGS) entry which is preliminary data.</text>
</comment>
<reference evidence="1" key="1">
    <citation type="journal article" date="2023" name="Science">
        <title>Genome structures resolve the early diversification of teleost fishes.</title>
        <authorList>
            <person name="Parey E."/>
            <person name="Louis A."/>
            <person name="Montfort J."/>
            <person name="Bouchez O."/>
            <person name="Roques C."/>
            <person name="Iampietro C."/>
            <person name="Lluch J."/>
            <person name="Castinel A."/>
            <person name="Donnadieu C."/>
            <person name="Desvignes T."/>
            <person name="Floi Bucao C."/>
            <person name="Jouanno E."/>
            <person name="Wen M."/>
            <person name="Mejri S."/>
            <person name="Dirks R."/>
            <person name="Jansen H."/>
            <person name="Henkel C."/>
            <person name="Chen W.J."/>
            <person name="Zahm M."/>
            <person name="Cabau C."/>
            <person name="Klopp C."/>
            <person name="Thompson A.W."/>
            <person name="Robinson-Rechavi M."/>
            <person name="Braasch I."/>
            <person name="Lecointre G."/>
            <person name="Bobe J."/>
            <person name="Postlethwait J.H."/>
            <person name="Berthelot C."/>
            <person name="Roest Crollius H."/>
            <person name="Guiguen Y."/>
        </authorList>
    </citation>
    <scope>NUCLEOTIDE SEQUENCE</scope>
    <source>
        <strain evidence="1">NC1722</strain>
    </source>
</reference>
<evidence type="ECO:0000313" key="1">
    <source>
        <dbReference type="EMBL" id="KAJ8377385.1"/>
    </source>
</evidence>
<evidence type="ECO:0000313" key="2">
    <source>
        <dbReference type="Proteomes" id="UP001221898"/>
    </source>
</evidence>
<gene>
    <name evidence="1" type="ORF">AAFF_G00260450</name>
</gene>
<organism evidence="1 2">
    <name type="scientific">Aldrovandia affinis</name>
    <dbReference type="NCBI Taxonomy" id="143900"/>
    <lineage>
        <taxon>Eukaryota</taxon>
        <taxon>Metazoa</taxon>
        <taxon>Chordata</taxon>
        <taxon>Craniata</taxon>
        <taxon>Vertebrata</taxon>
        <taxon>Euteleostomi</taxon>
        <taxon>Actinopterygii</taxon>
        <taxon>Neopterygii</taxon>
        <taxon>Teleostei</taxon>
        <taxon>Notacanthiformes</taxon>
        <taxon>Halosauridae</taxon>
        <taxon>Aldrovandia</taxon>
    </lineage>
</organism>
<dbReference type="Proteomes" id="UP001221898">
    <property type="component" value="Unassembled WGS sequence"/>
</dbReference>
<proteinExistence type="predicted"/>